<dbReference type="EMBL" id="BAAAFR010000005">
    <property type="protein sequence ID" value="GAA0319198.1"/>
    <property type="molecule type" value="Genomic_DNA"/>
</dbReference>
<dbReference type="Pfam" id="PF10544">
    <property type="entry name" value="T5orf172"/>
    <property type="match status" value="1"/>
</dbReference>
<keyword evidence="3" id="KW-1185">Reference proteome</keyword>
<name>A0ABP3FLK7_9GAMM</name>
<evidence type="ECO:0000259" key="1">
    <source>
        <dbReference type="Pfam" id="PF10544"/>
    </source>
</evidence>
<proteinExistence type="predicted"/>
<dbReference type="Proteomes" id="UP001501787">
    <property type="component" value="Unassembled WGS sequence"/>
</dbReference>
<reference evidence="3" key="1">
    <citation type="journal article" date="2019" name="Int. J. Syst. Evol. Microbiol.">
        <title>The Global Catalogue of Microorganisms (GCM) 10K type strain sequencing project: providing services to taxonomists for standard genome sequencing and annotation.</title>
        <authorList>
            <consortium name="The Broad Institute Genomics Platform"/>
            <consortium name="The Broad Institute Genome Sequencing Center for Infectious Disease"/>
            <person name="Wu L."/>
            <person name="Ma J."/>
        </authorList>
    </citation>
    <scope>NUCLEOTIDE SEQUENCE [LARGE SCALE GENOMIC DNA]</scope>
    <source>
        <strain evidence="3">JCM 16343</strain>
    </source>
</reference>
<dbReference type="RefSeq" id="WP_201505406.1">
    <property type="nucleotide sequence ID" value="NZ_BAAAFR010000005.1"/>
</dbReference>
<protein>
    <recommendedName>
        <fullName evidence="1">Bacteriophage T5 Orf172 DNA-binding domain-containing protein</fullName>
    </recommendedName>
</protein>
<feature type="domain" description="Bacteriophage T5 Orf172 DNA-binding" evidence="1">
    <location>
        <begin position="29"/>
        <end position="121"/>
    </location>
</feature>
<evidence type="ECO:0000313" key="3">
    <source>
        <dbReference type="Proteomes" id="UP001501787"/>
    </source>
</evidence>
<gene>
    <name evidence="2" type="ORF">GCM10009129_16020</name>
</gene>
<dbReference type="InterPro" id="IPR018306">
    <property type="entry name" value="Phage_T5_Orf172_DNA-bd"/>
</dbReference>
<evidence type="ECO:0000313" key="2">
    <source>
        <dbReference type="EMBL" id="GAA0319198.1"/>
    </source>
</evidence>
<sequence>MNSEWWEDNHEFELQYRETLRQMESNESWIYIGVDIRYDNMAKIGLTTKALASRASSSQNPYYTLLCGFKIKEGVEAKKIHKIEAAIISFLDQSYERIDHCKSGKPSEWFCVNPIEVRKEIHDFLYEKFEKYMFCIWCETTDIVFIKYWENKSLLEGTIKASNIAQDLSSPTFSSDTDMSDNYDDYWEWNK</sequence>
<comment type="caution">
    <text evidence="2">The sequence shown here is derived from an EMBL/GenBank/DDBJ whole genome shotgun (WGS) entry which is preliminary data.</text>
</comment>
<accession>A0ABP3FLK7</accession>
<organism evidence="2 3">
    <name type="scientific">Psychrobacter aestuarii</name>
    <dbReference type="NCBI Taxonomy" id="556327"/>
    <lineage>
        <taxon>Bacteria</taxon>
        <taxon>Pseudomonadati</taxon>
        <taxon>Pseudomonadota</taxon>
        <taxon>Gammaproteobacteria</taxon>
        <taxon>Moraxellales</taxon>
        <taxon>Moraxellaceae</taxon>
        <taxon>Psychrobacter</taxon>
    </lineage>
</organism>